<dbReference type="Proteomes" id="UP000176939">
    <property type="component" value="Unassembled WGS sequence"/>
</dbReference>
<protein>
    <submittedName>
        <fullName evidence="1">Uncharacterized protein</fullName>
    </submittedName>
</protein>
<evidence type="ECO:0000313" key="2">
    <source>
        <dbReference type="Proteomes" id="UP000176939"/>
    </source>
</evidence>
<organism evidence="1 2">
    <name type="scientific">Candidatus Woesebacteria bacterium RBG_13_36_22</name>
    <dbReference type="NCBI Taxonomy" id="1802478"/>
    <lineage>
        <taxon>Bacteria</taxon>
        <taxon>Candidatus Woeseibacteriota</taxon>
    </lineage>
</organism>
<comment type="caution">
    <text evidence="1">The sequence shown here is derived from an EMBL/GenBank/DDBJ whole genome shotgun (WGS) entry which is preliminary data.</text>
</comment>
<gene>
    <name evidence="1" type="ORF">A2Z67_05030</name>
</gene>
<dbReference type="EMBL" id="MGFQ01000024">
    <property type="protein sequence ID" value="OGM09275.1"/>
    <property type="molecule type" value="Genomic_DNA"/>
</dbReference>
<name>A0A1F7X4P9_9BACT</name>
<proteinExistence type="predicted"/>
<dbReference type="AlphaFoldDB" id="A0A1F7X4P9"/>
<reference evidence="1 2" key="1">
    <citation type="journal article" date="2016" name="Nat. Commun.">
        <title>Thousands of microbial genomes shed light on interconnected biogeochemical processes in an aquifer system.</title>
        <authorList>
            <person name="Anantharaman K."/>
            <person name="Brown C.T."/>
            <person name="Hug L.A."/>
            <person name="Sharon I."/>
            <person name="Castelle C.J."/>
            <person name="Probst A.J."/>
            <person name="Thomas B.C."/>
            <person name="Singh A."/>
            <person name="Wilkins M.J."/>
            <person name="Karaoz U."/>
            <person name="Brodie E.L."/>
            <person name="Williams K.H."/>
            <person name="Hubbard S.S."/>
            <person name="Banfield J.F."/>
        </authorList>
    </citation>
    <scope>NUCLEOTIDE SEQUENCE [LARGE SCALE GENOMIC DNA]</scope>
</reference>
<accession>A0A1F7X4P9</accession>
<sequence>MTKPKRRIRLEGYPEIPIVKPFIKKKGFSIGRPYVRFGINLDRKVAEVEHVYIEVDGRIIGYFHFHRGVKVNGNGEIGEIFKDGEIGEISFMAIKRYKNLDNVEGEKIWLEPDKDGDVMLMLRQLKVDKVSTW</sequence>
<evidence type="ECO:0000313" key="1">
    <source>
        <dbReference type="EMBL" id="OGM09275.1"/>
    </source>
</evidence>